<proteinExistence type="predicted"/>
<dbReference type="EMBL" id="LSRX01000021">
    <property type="protein sequence ID" value="OLQ13953.1"/>
    <property type="molecule type" value="Genomic_DNA"/>
</dbReference>
<organism evidence="1 2">
    <name type="scientific">Symbiodinium microadriaticum</name>
    <name type="common">Dinoflagellate</name>
    <name type="synonym">Zooxanthella microadriatica</name>
    <dbReference type="NCBI Taxonomy" id="2951"/>
    <lineage>
        <taxon>Eukaryota</taxon>
        <taxon>Sar</taxon>
        <taxon>Alveolata</taxon>
        <taxon>Dinophyceae</taxon>
        <taxon>Suessiales</taxon>
        <taxon>Symbiodiniaceae</taxon>
        <taxon>Symbiodinium</taxon>
    </lineage>
</organism>
<accession>A0A1Q9F2S5</accession>
<comment type="caution">
    <text evidence="1">The sequence shown here is derived from an EMBL/GenBank/DDBJ whole genome shotgun (WGS) entry which is preliminary data.</text>
</comment>
<gene>
    <name evidence="1" type="ORF">AK812_SmicGene1965</name>
</gene>
<reference evidence="1 2" key="1">
    <citation type="submission" date="2016-02" db="EMBL/GenBank/DDBJ databases">
        <title>Genome analysis of coral dinoflagellate symbionts highlights evolutionary adaptations to a symbiotic lifestyle.</title>
        <authorList>
            <person name="Aranda M."/>
            <person name="Li Y."/>
            <person name="Liew Y.J."/>
            <person name="Baumgarten S."/>
            <person name="Simakov O."/>
            <person name="Wilson M."/>
            <person name="Piel J."/>
            <person name="Ashoor H."/>
            <person name="Bougouffa S."/>
            <person name="Bajic V.B."/>
            <person name="Ryu T."/>
            <person name="Ravasi T."/>
            <person name="Bayer T."/>
            <person name="Micklem G."/>
            <person name="Kim H."/>
            <person name="Bhak J."/>
            <person name="Lajeunesse T.C."/>
            <person name="Voolstra C.R."/>
        </authorList>
    </citation>
    <scope>NUCLEOTIDE SEQUENCE [LARGE SCALE GENOMIC DNA]</scope>
    <source>
        <strain evidence="1 2">CCMP2467</strain>
    </source>
</reference>
<evidence type="ECO:0000313" key="2">
    <source>
        <dbReference type="Proteomes" id="UP000186817"/>
    </source>
</evidence>
<dbReference type="Proteomes" id="UP000186817">
    <property type="component" value="Unassembled WGS sequence"/>
</dbReference>
<keyword evidence="2" id="KW-1185">Reference proteome</keyword>
<evidence type="ECO:0000313" key="1">
    <source>
        <dbReference type="EMBL" id="OLQ13953.1"/>
    </source>
</evidence>
<name>A0A1Q9F2S5_SYMMI</name>
<dbReference type="AlphaFoldDB" id="A0A1Q9F2S5"/>
<protein>
    <submittedName>
        <fullName evidence="1">Uncharacterized protein</fullName>
    </submittedName>
</protein>
<sequence length="143" mass="15272">MLRLSCSTFSGDLRHRHCPGPRPWEALGSEFRIPGRELCCDLLHLRESRAMIVLDMLRASADVKLDYSTTGRSIMTAPKAAAGLGWTGLGWAALLGWAELLGIAGWPRLLDGAGLELGWAGLGHAGLGSKEQAKPNDVVIAAL</sequence>